<protein>
    <submittedName>
        <fullName evidence="2">Prepilin peptidase CpaA</fullName>
    </submittedName>
</protein>
<evidence type="ECO:0000313" key="2">
    <source>
        <dbReference type="EMBL" id="SDR47045.1"/>
    </source>
</evidence>
<dbReference type="EMBL" id="FNKJ01000004">
    <property type="protein sequence ID" value="SDR47045.1"/>
    <property type="molecule type" value="Genomic_DNA"/>
</dbReference>
<evidence type="ECO:0000259" key="1">
    <source>
        <dbReference type="Pfam" id="PF01478"/>
    </source>
</evidence>
<name>A0A1H1JAM4_9PSED</name>
<dbReference type="OrthoDB" id="5600918at2"/>
<dbReference type="Pfam" id="PF01478">
    <property type="entry name" value="Peptidase_A24"/>
    <property type="match status" value="1"/>
</dbReference>
<dbReference type="GO" id="GO:0004190">
    <property type="term" value="F:aspartic-type endopeptidase activity"/>
    <property type="evidence" value="ECO:0007669"/>
    <property type="project" value="InterPro"/>
</dbReference>
<gene>
    <name evidence="2" type="ORF">SAMN04490195_6151</name>
</gene>
<reference evidence="3" key="1">
    <citation type="submission" date="2016-10" db="EMBL/GenBank/DDBJ databases">
        <authorList>
            <person name="Varghese N."/>
            <person name="Submissions S."/>
        </authorList>
    </citation>
    <scope>NUCLEOTIDE SEQUENCE [LARGE SCALE GENOMIC DNA]</scope>
    <source>
        <strain evidence="3">BS3775</strain>
    </source>
</reference>
<accession>A0A1H1JAM4</accession>
<proteinExistence type="predicted"/>
<evidence type="ECO:0000313" key="3">
    <source>
        <dbReference type="Proteomes" id="UP000199570"/>
    </source>
</evidence>
<dbReference type="GO" id="GO:0016020">
    <property type="term" value="C:membrane"/>
    <property type="evidence" value="ECO:0007669"/>
    <property type="project" value="InterPro"/>
</dbReference>
<organism evidence="2 3">
    <name type="scientific">Pseudomonas moorei</name>
    <dbReference type="NCBI Taxonomy" id="395599"/>
    <lineage>
        <taxon>Bacteria</taxon>
        <taxon>Pseudomonadati</taxon>
        <taxon>Pseudomonadota</taxon>
        <taxon>Gammaproteobacteria</taxon>
        <taxon>Pseudomonadales</taxon>
        <taxon>Pseudomonadaceae</taxon>
        <taxon>Pseudomonas</taxon>
    </lineage>
</organism>
<dbReference type="AlphaFoldDB" id="A0A1H1JAM4"/>
<sequence length="169" mass="17984">MQSLVLLIWLSLCAAQDARERHIANVLTLGAGALALAWMLWSGTTWLGAAAEQGGWAALLALAFTLPGFAMRRLGAGDVKLMTALGLATDGRHVLGVFIGAGLASVCWLLLAPSVWLHIGQGLRGHLRYLEPGVSRKQPFAPFLLVGLLLTLAVFGFFTESESATTFIQ</sequence>
<dbReference type="InterPro" id="IPR000045">
    <property type="entry name" value="Prepilin_IV_endopep_pep"/>
</dbReference>
<dbReference type="Proteomes" id="UP000199570">
    <property type="component" value="Unassembled WGS sequence"/>
</dbReference>
<feature type="domain" description="Prepilin type IV endopeptidase peptidase" evidence="1">
    <location>
        <begin position="4"/>
        <end position="109"/>
    </location>
</feature>
<keyword evidence="3" id="KW-1185">Reference proteome</keyword>
<dbReference type="RefSeq" id="WP_090328735.1">
    <property type="nucleotide sequence ID" value="NZ_AP035776.1"/>
</dbReference>
<dbReference type="Gene3D" id="1.20.120.1220">
    <property type="match status" value="1"/>
</dbReference>